<dbReference type="PANTHER" id="PTHR36529:SF1">
    <property type="entry name" value="GLYCOSYLTRANSFERASE"/>
    <property type="match status" value="1"/>
</dbReference>
<dbReference type="PANTHER" id="PTHR36529">
    <property type="entry name" value="SLL1095 PROTEIN"/>
    <property type="match status" value="1"/>
</dbReference>
<keyword evidence="2" id="KW-1185">Reference proteome</keyword>
<dbReference type="InterPro" id="IPR018641">
    <property type="entry name" value="Trfase_1_rSAM/seldom-assoc"/>
</dbReference>
<dbReference type="Pfam" id="PF09837">
    <property type="entry name" value="DUF2064"/>
    <property type="match status" value="1"/>
</dbReference>
<dbReference type="OrthoDB" id="9798250at2"/>
<dbReference type="Proteomes" id="UP000199256">
    <property type="component" value="Unassembled WGS sequence"/>
</dbReference>
<evidence type="ECO:0008006" key="3">
    <source>
        <dbReference type="Google" id="ProtNLM"/>
    </source>
</evidence>
<proteinExistence type="predicted"/>
<dbReference type="RefSeq" id="WP_090254178.1">
    <property type="nucleotide sequence ID" value="NZ_FOAA01000011.1"/>
</dbReference>
<dbReference type="AlphaFoldDB" id="A0A1H7NG28"/>
<evidence type="ECO:0000313" key="2">
    <source>
        <dbReference type="Proteomes" id="UP000199256"/>
    </source>
</evidence>
<name>A0A1H7NG28_9GAMM</name>
<reference evidence="2" key="1">
    <citation type="submission" date="2016-10" db="EMBL/GenBank/DDBJ databases">
        <authorList>
            <person name="Varghese N."/>
            <person name="Submissions S."/>
        </authorList>
    </citation>
    <scope>NUCLEOTIDE SEQUENCE [LARGE SCALE GENOMIC DNA]</scope>
    <source>
        <strain evidence="2">DSM 241</strain>
    </source>
</reference>
<dbReference type="Gene3D" id="3.90.550.10">
    <property type="entry name" value="Spore Coat Polysaccharide Biosynthesis Protein SpsA, Chain A"/>
    <property type="match status" value="1"/>
</dbReference>
<evidence type="ECO:0000313" key="1">
    <source>
        <dbReference type="EMBL" id="SEL21857.1"/>
    </source>
</evidence>
<organism evidence="1 2">
    <name type="scientific">Ectothiorhodospira marina</name>
    <dbReference type="NCBI Taxonomy" id="1396821"/>
    <lineage>
        <taxon>Bacteria</taxon>
        <taxon>Pseudomonadati</taxon>
        <taxon>Pseudomonadota</taxon>
        <taxon>Gammaproteobacteria</taxon>
        <taxon>Chromatiales</taxon>
        <taxon>Ectothiorhodospiraceae</taxon>
        <taxon>Ectothiorhodospira</taxon>
    </lineage>
</organism>
<sequence>MPPETHILIFAKAPRAGLAKTRLIPALGPQGAAVLAERLLNHAIHEALGASLGPVTLLRTPDGAGAWADIPMPPRLATGPQGEGDLGARLARGAARVLSRGQGVIVMGTDCPGLTQDRLRAMAVALVTHDAVMTPVADGGYAALALSRFHSTLFEGIDWSTPRVAQQTRERIHALGWSLSEQPALWDIDEPDDLRHLPGHWEECTT</sequence>
<accession>A0A1H7NG28</accession>
<gene>
    <name evidence="1" type="ORF">SAMN05444515_111106</name>
</gene>
<dbReference type="SUPFAM" id="SSF53448">
    <property type="entry name" value="Nucleotide-diphospho-sugar transferases"/>
    <property type="match status" value="1"/>
</dbReference>
<protein>
    <recommendedName>
        <fullName evidence="3">Glycosyltransferase</fullName>
    </recommendedName>
</protein>
<dbReference type="NCBIfam" id="TIGR04282">
    <property type="entry name" value="glyco_like_cofC"/>
    <property type="match status" value="1"/>
</dbReference>
<dbReference type="EMBL" id="FOAA01000011">
    <property type="protein sequence ID" value="SEL21857.1"/>
    <property type="molecule type" value="Genomic_DNA"/>
</dbReference>
<dbReference type="STRING" id="1396821.SAMN05444515_111106"/>
<dbReference type="InterPro" id="IPR029044">
    <property type="entry name" value="Nucleotide-diphossugar_trans"/>
</dbReference>